<evidence type="ECO:0000256" key="1">
    <source>
        <dbReference type="ARBA" id="ARBA00004308"/>
    </source>
</evidence>
<protein>
    <submittedName>
        <fullName evidence="6">Uncharacterized protein</fullName>
    </submittedName>
</protein>
<dbReference type="InterPro" id="IPR028209">
    <property type="entry name" value="LAMTOR1/MEH1"/>
</dbReference>
<keyword evidence="2" id="KW-0519">Myristate</keyword>
<gene>
    <name evidence="6" type="primary">TBLA0I00170</name>
    <name evidence="6" type="ORF">TBLA_0I00170</name>
</gene>
<reference evidence="6 7" key="1">
    <citation type="journal article" date="2011" name="Proc. Natl. Acad. Sci. U.S.A.">
        <title>Evolutionary erosion of yeast sex chromosomes by mating-type switching accidents.</title>
        <authorList>
            <person name="Gordon J.L."/>
            <person name="Armisen D."/>
            <person name="Proux-Wera E."/>
            <person name="Oheigeartaigh S.S."/>
            <person name="Byrne K.P."/>
            <person name="Wolfe K.H."/>
        </authorList>
    </citation>
    <scope>NUCLEOTIDE SEQUENCE [LARGE SCALE GENOMIC DNA]</scope>
    <source>
        <strain evidence="7">ATCC 34711 / CBS 6284 / DSM 70876 / NBRC 10599 / NRRL Y-10934 / UCD 77-7</strain>
    </source>
</reference>
<dbReference type="GO" id="GO:0032008">
    <property type="term" value="P:positive regulation of TOR signaling"/>
    <property type="evidence" value="ECO:0007669"/>
    <property type="project" value="InterPro"/>
</dbReference>
<evidence type="ECO:0000256" key="5">
    <source>
        <dbReference type="ARBA" id="ARBA00023288"/>
    </source>
</evidence>
<dbReference type="GO" id="GO:0071986">
    <property type="term" value="C:Ragulator complex"/>
    <property type="evidence" value="ECO:0007669"/>
    <property type="project" value="InterPro"/>
</dbReference>
<dbReference type="RefSeq" id="XP_004182201.1">
    <property type="nucleotide sequence ID" value="XM_004182153.1"/>
</dbReference>
<dbReference type="InParanoid" id="I2H8I0"/>
<dbReference type="Pfam" id="PF15454">
    <property type="entry name" value="LAMTOR"/>
    <property type="match status" value="1"/>
</dbReference>
<comment type="subcellular location">
    <subcellularLocation>
        <location evidence="1">Endomembrane system</location>
    </subcellularLocation>
</comment>
<dbReference type="HOGENOM" id="CLU_2361160_0_0_1"/>
<name>I2H8I0_HENB6</name>
<dbReference type="GO" id="GO:0045121">
    <property type="term" value="C:membrane raft"/>
    <property type="evidence" value="ECO:0007669"/>
    <property type="project" value="InterPro"/>
</dbReference>
<dbReference type="GO" id="GO:0071230">
    <property type="term" value="P:cellular response to amino acid stimulus"/>
    <property type="evidence" value="ECO:0007669"/>
    <property type="project" value="InterPro"/>
</dbReference>
<sequence>MGNICACLVNSDSNEDESLLAGQQNSYGTDNVVDEETLLGRQMKEQEEQIMLRNQELRDIVNSTNDKLIDISMISNSGIVLEGHDNNFKKFLKEIK</sequence>
<dbReference type="SMART" id="SM01262">
    <property type="entry name" value="LAMTOR"/>
    <property type="match status" value="1"/>
</dbReference>
<dbReference type="EMBL" id="HE806324">
    <property type="protein sequence ID" value="CCH62682.1"/>
    <property type="molecule type" value="Genomic_DNA"/>
</dbReference>
<dbReference type="GO" id="GO:0016197">
    <property type="term" value="P:endosomal transport"/>
    <property type="evidence" value="ECO:0007669"/>
    <property type="project" value="InterPro"/>
</dbReference>
<keyword evidence="5" id="KW-0449">Lipoprotein</keyword>
<evidence type="ECO:0000256" key="3">
    <source>
        <dbReference type="ARBA" id="ARBA00023136"/>
    </source>
</evidence>
<organism evidence="6 7">
    <name type="scientific">Henningerozyma blattae (strain ATCC 34711 / CBS 6284 / DSM 70876 / NBRC 10599 / NRRL Y-10934 / UCD 77-7)</name>
    <name type="common">Yeast</name>
    <name type="synonym">Tetrapisispora blattae</name>
    <dbReference type="NCBI Taxonomy" id="1071380"/>
    <lineage>
        <taxon>Eukaryota</taxon>
        <taxon>Fungi</taxon>
        <taxon>Dikarya</taxon>
        <taxon>Ascomycota</taxon>
        <taxon>Saccharomycotina</taxon>
        <taxon>Saccharomycetes</taxon>
        <taxon>Saccharomycetales</taxon>
        <taxon>Saccharomycetaceae</taxon>
        <taxon>Henningerozyma</taxon>
    </lineage>
</organism>
<dbReference type="KEGG" id="tbl:TBLA_0I00170"/>
<dbReference type="OrthoDB" id="4067878at2759"/>
<accession>I2H8I0</accession>
<keyword evidence="3" id="KW-0472">Membrane</keyword>
<dbReference type="GO" id="GO:0001919">
    <property type="term" value="P:regulation of receptor recycling"/>
    <property type="evidence" value="ECO:0007669"/>
    <property type="project" value="InterPro"/>
</dbReference>
<dbReference type="STRING" id="1071380.I2H8I0"/>
<dbReference type="AlphaFoldDB" id="I2H8I0"/>
<evidence type="ECO:0000256" key="4">
    <source>
        <dbReference type="ARBA" id="ARBA00023139"/>
    </source>
</evidence>
<dbReference type="Proteomes" id="UP000002866">
    <property type="component" value="Chromosome 9"/>
</dbReference>
<evidence type="ECO:0000313" key="6">
    <source>
        <dbReference type="EMBL" id="CCH62682.1"/>
    </source>
</evidence>
<keyword evidence="4" id="KW-0564">Palmitate</keyword>
<keyword evidence="7" id="KW-1185">Reference proteome</keyword>
<evidence type="ECO:0000256" key="2">
    <source>
        <dbReference type="ARBA" id="ARBA00022707"/>
    </source>
</evidence>
<dbReference type="GeneID" id="14497887"/>
<evidence type="ECO:0000313" key="7">
    <source>
        <dbReference type="Proteomes" id="UP000002866"/>
    </source>
</evidence>
<dbReference type="GO" id="GO:0031902">
    <property type="term" value="C:late endosome membrane"/>
    <property type="evidence" value="ECO:0007669"/>
    <property type="project" value="InterPro"/>
</dbReference>
<dbReference type="GO" id="GO:0043410">
    <property type="term" value="P:positive regulation of MAPK cascade"/>
    <property type="evidence" value="ECO:0007669"/>
    <property type="project" value="InterPro"/>
</dbReference>
<dbReference type="eggNOG" id="ENOG502S74H">
    <property type="taxonomic scope" value="Eukaryota"/>
</dbReference>
<proteinExistence type="predicted"/>